<sequence>MASLATAYDRGDISEMATPATIHLDANGLARAPISIGIMSGYGANRQPVQTMPAWKLLARYFQLTPDVRATKTLGDIFSPPVEGTDRLFPPEPHATCTDVRICHKDALAMLPSYCNYFNISQQNKEVQEMVVNIERGLGPLMRAPSVPNPQYLHNRHQQLTELLSTSSSLPSPRVVGLLKELILAHTT</sequence>
<protein>
    <submittedName>
        <fullName evidence="1">Uncharacterized protein</fullName>
    </submittedName>
</protein>
<evidence type="ECO:0000313" key="1">
    <source>
        <dbReference type="EMBL" id="KAK0519995.1"/>
    </source>
</evidence>
<dbReference type="EMBL" id="JAPDMQ010000866">
    <property type="protein sequence ID" value="KAK0519995.1"/>
    <property type="molecule type" value="Genomic_DNA"/>
</dbReference>
<keyword evidence="2" id="KW-1185">Reference proteome</keyword>
<organism evidence="1 2">
    <name type="scientific">Tilletia horrida</name>
    <dbReference type="NCBI Taxonomy" id="155126"/>
    <lineage>
        <taxon>Eukaryota</taxon>
        <taxon>Fungi</taxon>
        <taxon>Dikarya</taxon>
        <taxon>Basidiomycota</taxon>
        <taxon>Ustilaginomycotina</taxon>
        <taxon>Exobasidiomycetes</taxon>
        <taxon>Tilletiales</taxon>
        <taxon>Tilletiaceae</taxon>
        <taxon>Tilletia</taxon>
    </lineage>
</organism>
<reference evidence="1" key="1">
    <citation type="journal article" date="2023" name="PhytoFront">
        <title>Draft Genome Resources of Seven Strains of Tilletia horrida, Causal Agent of Kernel Smut of Rice.</title>
        <authorList>
            <person name="Khanal S."/>
            <person name="Antony Babu S."/>
            <person name="Zhou X.G."/>
        </authorList>
    </citation>
    <scope>NUCLEOTIDE SEQUENCE</scope>
    <source>
        <strain evidence="1">TX3</strain>
    </source>
</reference>
<accession>A0AAN6G5T6</accession>
<dbReference type="Proteomes" id="UP001176521">
    <property type="component" value="Unassembled WGS sequence"/>
</dbReference>
<evidence type="ECO:0000313" key="2">
    <source>
        <dbReference type="Proteomes" id="UP001176521"/>
    </source>
</evidence>
<comment type="caution">
    <text evidence="1">The sequence shown here is derived from an EMBL/GenBank/DDBJ whole genome shotgun (WGS) entry which is preliminary data.</text>
</comment>
<name>A0AAN6G5T6_9BASI</name>
<proteinExistence type="predicted"/>
<gene>
    <name evidence="1" type="ORF">OC842_007253</name>
</gene>
<dbReference type="AlphaFoldDB" id="A0AAN6G5T6"/>